<dbReference type="PROSITE" id="PS51737">
    <property type="entry name" value="RECOMBINASE_DNA_BIND"/>
    <property type="match status" value="1"/>
</dbReference>
<keyword evidence="2" id="KW-0233">DNA recombination</keyword>
<dbReference type="Pfam" id="PF07508">
    <property type="entry name" value="Recombinase"/>
    <property type="match status" value="1"/>
</dbReference>
<evidence type="ECO:0000313" key="5">
    <source>
        <dbReference type="EMBL" id="USY18862.1"/>
    </source>
</evidence>
<evidence type="ECO:0000256" key="2">
    <source>
        <dbReference type="ARBA" id="ARBA00023172"/>
    </source>
</evidence>
<dbReference type="PANTHER" id="PTHR30461:SF2">
    <property type="entry name" value="SERINE RECOMBINASE PINE-RELATED"/>
    <property type="match status" value="1"/>
</dbReference>
<dbReference type="RefSeq" id="WP_254418174.1">
    <property type="nucleotide sequence ID" value="NZ_BAAAJB010000016.1"/>
</dbReference>
<dbReference type="Proteomes" id="UP001055940">
    <property type="component" value="Chromosome"/>
</dbReference>
<organism evidence="5 6">
    <name type="scientific">Nocardiopsis exhalans</name>
    <dbReference type="NCBI Taxonomy" id="163604"/>
    <lineage>
        <taxon>Bacteria</taxon>
        <taxon>Bacillati</taxon>
        <taxon>Actinomycetota</taxon>
        <taxon>Actinomycetes</taxon>
        <taxon>Streptosporangiales</taxon>
        <taxon>Nocardiopsidaceae</taxon>
        <taxon>Nocardiopsis</taxon>
    </lineage>
</organism>
<dbReference type="Pfam" id="PF00239">
    <property type="entry name" value="Resolvase"/>
    <property type="match status" value="1"/>
</dbReference>
<keyword evidence="6" id="KW-1185">Reference proteome</keyword>
<dbReference type="CDD" id="cd00338">
    <property type="entry name" value="Ser_Recombinase"/>
    <property type="match status" value="1"/>
</dbReference>
<evidence type="ECO:0000256" key="1">
    <source>
        <dbReference type="ARBA" id="ARBA00023125"/>
    </source>
</evidence>
<accession>A0ABY5D4C4</accession>
<dbReference type="InterPro" id="IPR011109">
    <property type="entry name" value="DNA_bind_recombinase_dom"/>
</dbReference>
<feature type="domain" description="Resolvase/invertase-type recombinase catalytic" evidence="3">
    <location>
        <begin position="4"/>
        <end position="147"/>
    </location>
</feature>
<dbReference type="PANTHER" id="PTHR30461">
    <property type="entry name" value="DNA-INVERTASE FROM LAMBDOID PROPHAGE"/>
    <property type="match status" value="1"/>
</dbReference>
<dbReference type="InterPro" id="IPR036162">
    <property type="entry name" value="Resolvase-like_N_sf"/>
</dbReference>
<dbReference type="EMBL" id="CP099837">
    <property type="protein sequence ID" value="USY18862.1"/>
    <property type="molecule type" value="Genomic_DNA"/>
</dbReference>
<dbReference type="InterPro" id="IPR006119">
    <property type="entry name" value="Resolv_N"/>
</dbReference>
<dbReference type="InterPro" id="IPR038109">
    <property type="entry name" value="DNA_bind_recomb_sf"/>
</dbReference>
<name>A0ABY5D4C4_9ACTN</name>
<dbReference type="PROSITE" id="PS51736">
    <property type="entry name" value="RECOMBINASES_3"/>
    <property type="match status" value="1"/>
</dbReference>
<dbReference type="Gene3D" id="3.40.50.1390">
    <property type="entry name" value="Resolvase, N-terminal catalytic domain"/>
    <property type="match status" value="1"/>
</dbReference>
<dbReference type="SUPFAM" id="SSF53041">
    <property type="entry name" value="Resolvase-like"/>
    <property type="match status" value="1"/>
</dbReference>
<evidence type="ECO:0000259" key="4">
    <source>
        <dbReference type="PROSITE" id="PS51737"/>
    </source>
</evidence>
<feature type="domain" description="Recombinase" evidence="4">
    <location>
        <begin position="154"/>
        <end position="288"/>
    </location>
</feature>
<protein>
    <submittedName>
        <fullName evidence="5">Recombinase family protein</fullName>
    </submittedName>
</protein>
<evidence type="ECO:0000259" key="3">
    <source>
        <dbReference type="PROSITE" id="PS51736"/>
    </source>
</evidence>
<reference evidence="5" key="1">
    <citation type="submission" date="2022-06" db="EMBL/GenBank/DDBJ databases">
        <authorList>
            <person name="Ping M."/>
        </authorList>
    </citation>
    <scope>NUCLEOTIDE SEQUENCE</scope>
    <source>
        <strain evidence="5">JCM11759T</strain>
    </source>
</reference>
<dbReference type="SMART" id="SM00857">
    <property type="entry name" value="Resolvase"/>
    <property type="match status" value="1"/>
</dbReference>
<keyword evidence="1" id="KW-0238">DNA-binding</keyword>
<proteinExistence type="predicted"/>
<dbReference type="Gene3D" id="3.90.1750.20">
    <property type="entry name" value="Putative Large Serine Recombinase, Chain B, Domain 2"/>
    <property type="match status" value="1"/>
</dbReference>
<evidence type="ECO:0000313" key="6">
    <source>
        <dbReference type="Proteomes" id="UP001055940"/>
    </source>
</evidence>
<sequence length="509" mass="55804">MSKRAVIYLRQSSDYAGSTSIEGQETECRAECERRGWDVVAVIVDNNVSGALAPRKRPGMARVLDTLDAVDVLVVAKLDRLSRVLEDCLSIRRVCGEAGVSIVTADGLITETNAGMLFPLLGMVAEWERERIEERTSKGRARIRAAGRAAGRPTYGYRIVRRDGAAYFDLDPESAENVREIAQAIIDGMTVADVVFLLNRYGVPSPAAYADMRAGRAREGVGTWTGTVLTQILRSPALRGLRVRREAGSKRAVAVFRTDGTPDVIAPELLDAATWYRLQEALDARAQHHQPARADILLTGMIRCKVCGTVAGHSSRKTRGKPYRVYQAACSHVSAAAHRIEDQVAREFLDSVGSAKVRRKITSGPRDVRAELADVERGIEGLTALAMTDPGNAAELGPRLSSLRARRDMLKAEQDAPREVAYEDTGETFADVWHRSTVAERRHLLRDAGVRVTLAERTPGMPSKYWDPSRVRVDITDPDTLHMALELESGHETPDSDACPGQRLAFLAA</sequence>
<gene>
    <name evidence="5" type="ORF">NE857_26850</name>
</gene>
<dbReference type="InterPro" id="IPR050639">
    <property type="entry name" value="SSR_resolvase"/>
</dbReference>